<dbReference type="Pfam" id="PF14703">
    <property type="entry name" value="PHM7_cyt"/>
    <property type="match status" value="1"/>
</dbReference>
<feature type="domain" description="CSC1/OSCA1-like cytosolic" evidence="1">
    <location>
        <begin position="2"/>
        <end position="56"/>
    </location>
</feature>
<gene>
    <name evidence="3" type="primary">LOC110805978</name>
</gene>
<proteinExistence type="predicted"/>
<keyword evidence="2" id="KW-1185">Reference proteome</keyword>
<name>A0ABM3RK79_SPIOL</name>
<dbReference type="InterPro" id="IPR027815">
    <property type="entry name" value="CSC1/OSCA1-like_cyt"/>
</dbReference>
<dbReference type="RefSeq" id="XP_056696027.1">
    <property type="nucleotide sequence ID" value="XM_056840049.1"/>
</dbReference>
<evidence type="ECO:0000259" key="1">
    <source>
        <dbReference type="Pfam" id="PF14703"/>
    </source>
</evidence>
<reference evidence="3" key="2">
    <citation type="submission" date="2025-08" db="UniProtKB">
        <authorList>
            <consortium name="RefSeq"/>
        </authorList>
    </citation>
    <scope>IDENTIFICATION</scope>
    <source>
        <tissue evidence="3">Leaf</tissue>
    </source>
</reference>
<accession>A0ABM3RK79</accession>
<evidence type="ECO:0000313" key="2">
    <source>
        <dbReference type="Proteomes" id="UP000813463"/>
    </source>
</evidence>
<evidence type="ECO:0000313" key="3">
    <source>
        <dbReference type="RefSeq" id="XP_056696027.1"/>
    </source>
</evidence>
<dbReference type="Proteomes" id="UP000813463">
    <property type="component" value="Chromosome 3"/>
</dbReference>
<sequence length="138" mass="15385">MVDTIEYYNKKVSEITLKLEAEQKITLRDRQLAVALVSFSNRVDIAAAQSLSEKQEFITVMKHPLQVHISPRKKSHLTMGSLLIPPHLIRVSPNVKGETGQESGAGQDVYNPPASYYNYYYPGFQNSKGGALYQKGVG</sequence>
<reference evidence="2" key="1">
    <citation type="journal article" date="2021" name="Nat. Commun.">
        <title>Genomic analyses provide insights into spinach domestication and the genetic basis of agronomic traits.</title>
        <authorList>
            <person name="Cai X."/>
            <person name="Sun X."/>
            <person name="Xu C."/>
            <person name="Sun H."/>
            <person name="Wang X."/>
            <person name="Ge C."/>
            <person name="Zhang Z."/>
            <person name="Wang Q."/>
            <person name="Fei Z."/>
            <person name="Jiao C."/>
            <person name="Wang Q."/>
        </authorList>
    </citation>
    <scope>NUCLEOTIDE SEQUENCE [LARGE SCALE GENOMIC DNA]</scope>
    <source>
        <strain evidence="2">cv. Varoflay</strain>
    </source>
</reference>
<organism evidence="2 3">
    <name type="scientific">Spinacia oleracea</name>
    <name type="common">Spinach</name>
    <dbReference type="NCBI Taxonomy" id="3562"/>
    <lineage>
        <taxon>Eukaryota</taxon>
        <taxon>Viridiplantae</taxon>
        <taxon>Streptophyta</taxon>
        <taxon>Embryophyta</taxon>
        <taxon>Tracheophyta</taxon>
        <taxon>Spermatophyta</taxon>
        <taxon>Magnoliopsida</taxon>
        <taxon>eudicotyledons</taxon>
        <taxon>Gunneridae</taxon>
        <taxon>Pentapetalae</taxon>
        <taxon>Caryophyllales</taxon>
        <taxon>Chenopodiaceae</taxon>
        <taxon>Chenopodioideae</taxon>
        <taxon>Anserineae</taxon>
        <taxon>Spinacia</taxon>
    </lineage>
</organism>
<dbReference type="GeneID" id="110805978"/>
<protein>
    <submittedName>
        <fullName evidence="3">Uncharacterized protein isoform X1</fullName>
    </submittedName>
</protein>